<evidence type="ECO:0000259" key="4">
    <source>
        <dbReference type="Pfam" id="PF02230"/>
    </source>
</evidence>
<comment type="similarity">
    <text evidence="1">Belongs to the AB hydrolase superfamily. AB hydrolase 2 family.</text>
</comment>
<feature type="region of interest" description="Disordered" evidence="3">
    <location>
        <begin position="76"/>
        <end position="115"/>
    </location>
</feature>
<feature type="compositionally biased region" description="Basic and acidic residues" evidence="3">
    <location>
        <begin position="76"/>
        <end position="99"/>
    </location>
</feature>
<dbReference type="Proteomes" id="UP000219994">
    <property type="component" value="Unassembled WGS sequence"/>
</dbReference>
<dbReference type="PANTHER" id="PTHR10655:SF17">
    <property type="entry name" value="LYSOPHOSPHOLIPASE-LIKE PROTEIN 1"/>
    <property type="match status" value="1"/>
</dbReference>
<proteinExistence type="inferred from homology"/>
<evidence type="ECO:0000313" key="6">
    <source>
        <dbReference type="Proteomes" id="UP000219994"/>
    </source>
</evidence>
<evidence type="ECO:0000256" key="3">
    <source>
        <dbReference type="SAM" id="MobiDB-lite"/>
    </source>
</evidence>
<dbReference type="InterPro" id="IPR029058">
    <property type="entry name" value="AB_hydrolase_fold"/>
</dbReference>
<name>A0A2A6FS34_9MICO</name>
<sequence>MNSVTLDPDAVLWSAAPADRTTRPVLLLLHGYNSSESDLFALSPFLPSEPVIASLRAPVSMGHGYAWYPLTPESDRFPHEGSAERQERQERQERDRFPHEGSATYQQQRAQDTRDHFPHKGSVEAVDAVLTWLNEHVEPATSVGLLGFSQGAAIAVELLRRAPDRYQFVVMLSGFVITAPQPNDPALADTKPPVLWGRGTEDRVIPPPLIAHSHDWLSAHTTLTERIYENLGHSVSPLELAEVTAFLRDHYAEEARL</sequence>
<evidence type="ECO:0000256" key="1">
    <source>
        <dbReference type="ARBA" id="ARBA00006499"/>
    </source>
</evidence>
<evidence type="ECO:0000313" key="5">
    <source>
        <dbReference type="EMBL" id="PDQ35233.1"/>
    </source>
</evidence>
<dbReference type="EMBL" id="NAEP01000038">
    <property type="protein sequence ID" value="PDQ35233.1"/>
    <property type="molecule type" value="Genomic_DNA"/>
</dbReference>
<accession>A0A2A6FS34</accession>
<comment type="caution">
    <text evidence="5">The sequence shown here is derived from an EMBL/GenBank/DDBJ whole genome shotgun (WGS) entry which is preliminary data.</text>
</comment>
<dbReference type="PANTHER" id="PTHR10655">
    <property type="entry name" value="LYSOPHOSPHOLIPASE-RELATED"/>
    <property type="match status" value="1"/>
</dbReference>
<gene>
    <name evidence="5" type="ORF">B5766_07245</name>
</gene>
<feature type="domain" description="Phospholipase/carboxylesterase/thioesterase" evidence="4">
    <location>
        <begin position="139"/>
        <end position="250"/>
    </location>
</feature>
<dbReference type="Gene3D" id="3.40.50.1820">
    <property type="entry name" value="alpha/beta hydrolase"/>
    <property type="match status" value="1"/>
</dbReference>
<dbReference type="InterPro" id="IPR050565">
    <property type="entry name" value="LYPA1-2/EST-like"/>
</dbReference>
<dbReference type="Pfam" id="PF02230">
    <property type="entry name" value="Abhydrolase_2"/>
    <property type="match status" value="1"/>
</dbReference>
<dbReference type="SUPFAM" id="SSF53474">
    <property type="entry name" value="alpha/beta-Hydrolases"/>
    <property type="match status" value="1"/>
</dbReference>
<keyword evidence="2" id="KW-0378">Hydrolase</keyword>
<dbReference type="InterPro" id="IPR003140">
    <property type="entry name" value="PLipase/COase/thioEstase"/>
</dbReference>
<protein>
    <recommendedName>
        <fullName evidence="4">Phospholipase/carboxylesterase/thioesterase domain-containing protein</fullName>
    </recommendedName>
</protein>
<dbReference type="GO" id="GO:0016787">
    <property type="term" value="F:hydrolase activity"/>
    <property type="evidence" value="ECO:0007669"/>
    <property type="project" value="UniProtKB-KW"/>
</dbReference>
<evidence type="ECO:0000256" key="2">
    <source>
        <dbReference type="ARBA" id="ARBA00022801"/>
    </source>
</evidence>
<organism evidence="5 6">
    <name type="scientific">Candidatus Lumbricidiphila eiseniae</name>
    <dbReference type="NCBI Taxonomy" id="1969409"/>
    <lineage>
        <taxon>Bacteria</taxon>
        <taxon>Bacillati</taxon>
        <taxon>Actinomycetota</taxon>
        <taxon>Actinomycetes</taxon>
        <taxon>Micrococcales</taxon>
        <taxon>Microbacteriaceae</taxon>
        <taxon>Candidatus Lumbricidiphila</taxon>
    </lineage>
</organism>
<dbReference type="AlphaFoldDB" id="A0A2A6FS34"/>
<reference evidence="6" key="1">
    <citation type="submission" date="2017-03" db="EMBL/GenBank/DDBJ databases">
        <authorList>
            <person name="Lund M.B."/>
        </authorList>
    </citation>
    <scope>NUCLEOTIDE SEQUENCE [LARGE SCALE GENOMIC DNA]</scope>
</reference>